<feature type="domain" description="Reverse transcriptase" evidence="1">
    <location>
        <begin position="227"/>
        <end position="411"/>
    </location>
</feature>
<sequence>MKVKTSISNIINAHATSDFSNVNNLISVIQKDTIASFTPSSSKPCPNRSCGEVWWTKELQIKRSKTRALRRLYQKEQDADIRQIKMAAFKKCQAEYKSLIIRTKTAKFKSFIDSVTTSKLLTHKKKRAITLKGVTREDNSITSNIHDTYEEILNFHFPRASHPSVPDAAIATNSQDLDFIPVTSVKLEAVIDGIKPKKAAGIDGLPGEIVKELFFANPTWFTNLFNFLLRSGIFPQVWKCARVVLIPKEDRNLSHPQDYRPICILPCWGKVLNKTIAGRLTYFLESKHLLIDLQFGFRPQRSTINALQNIKDYVLAAQQKKHVTCLVSIDMANAFNSDDWALLRSKISTIDLSGYLKNIMLNFLEDRTVSIGDIEQGYSQGIPQGSCIGPMLWNIFLNDLIEIDFGPDIRR</sequence>
<dbReference type="GO" id="GO:0003964">
    <property type="term" value="F:RNA-directed DNA polymerase activity"/>
    <property type="evidence" value="ECO:0007669"/>
    <property type="project" value="UniProtKB-KW"/>
</dbReference>
<keyword evidence="2" id="KW-0808">Transferase</keyword>
<evidence type="ECO:0000313" key="2">
    <source>
        <dbReference type="EMBL" id="GIY27396.1"/>
    </source>
</evidence>
<proteinExistence type="predicted"/>
<dbReference type="PANTHER" id="PTHR19446">
    <property type="entry name" value="REVERSE TRANSCRIPTASES"/>
    <property type="match status" value="1"/>
</dbReference>
<dbReference type="CDD" id="cd01650">
    <property type="entry name" value="RT_nLTR_like"/>
    <property type="match status" value="1"/>
</dbReference>
<dbReference type="Proteomes" id="UP001054837">
    <property type="component" value="Unassembled WGS sequence"/>
</dbReference>
<dbReference type="Pfam" id="PF00078">
    <property type="entry name" value="RVT_1"/>
    <property type="match status" value="1"/>
</dbReference>
<keyword evidence="3" id="KW-1185">Reference proteome</keyword>
<accession>A0AAV4S2W6</accession>
<dbReference type="SUPFAM" id="SSF56672">
    <property type="entry name" value="DNA/RNA polymerases"/>
    <property type="match status" value="1"/>
</dbReference>
<evidence type="ECO:0000313" key="3">
    <source>
        <dbReference type="Proteomes" id="UP001054837"/>
    </source>
</evidence>
<protein>
    <submittedName>
        <fullName evidence="2">Reverse transcriptase domain-containing protein</fullName>
    </submittedName>
</protein>
<dbReference type="InterPro" id="IPR043502">
    <property type="entry name" value="DNA/RNA_pol_sf"/>
</dbReference>
<evidence type="ECO:0000259" key="1">
    <source>
        <dbReference type="PROSITE" id="PS50878"/>
    </source>
</evidence>
<dbReference type="AlphaFoldDB" id="A0AAV4S2W6"/>
<gene>
    <name evidence="2" type="primary">R1A1-elementORF2_233</name>
    <name evidence="2" type="ORF">CDAR_52411</name>
</gene>
<dbReference type="PROSITE" id="PS50878">
    <property type="entry name" value="RT_POL"/>
    <property type="match status" value="1"/>
</dbReference>
<organism evidence="2 3">
    <name type="scientific">Caerostris darwini</name>
    <dbReference type="NCBI Taxonomy" id="1538125"/>
    <lineage>
        <taxon>Eukaryota</taxon>
        <taxon>Metazoa</taxon>
        <taxon>Ecdysozoa</taxon>
        <taxon>Arthropoda</taxon>
        <taxon>Chelicerata</taxon>
        <taxon>Arachnida</taxon>
        <taxon>Araneae</taxon>
        <taxon>Araneomorphae</taxon>
        <taxon>Entelegynae</taxon>
        <taxon>Araneoidea</taxon>
        <taxon>Araneidae</taxon>
        <taxon>Caerostris</taxon>
    </lineage>
</organism>
<dbReference type="EMBL" id="BPLQ01007050">
    <property type="protein sequence ID" value="GIY27396.1"/>
    <property type="molecule type" value="Genomic_DNA"/>
</dbReference>
<comment type="caution">
    <text evidence="2">The sequence shown here is derived from an EMBL/GenBank/DDBJ whole genome shotgun (WGS) entry which is preliminary data.</text>
</comment>
<reference evidence="2 3" key="1">
    <citation type="submission" date="2021-06" db="EMBL/GenBank/DDBJ databases">
        <title>Caerostris darwini draft genome.</title>
        <authorList>
            <person name="Kono N."/>
            <person name="Arakawa K."/>
        </authorList>
    </citation>
    <scope>NUCLEOTIDE SEQUENCE [LARGE SCALE GENOMIC DNA]</scope>
</reference>
<dbReference type="InterPro" id="IPR000477">
    <property type="entry name" value="RT_dom"/>
</dbReference>
<keyword evidence="2" id="KW-0548">Nucleotidyltransferase</keyword>
<name>A0AAV4S2W6_9ARAC</name>
<keyword evidence="2" id="KW-0695">RNA-directed DNA polymerase</keyword>